<keyword evidence="3" id="KW-1185">Reference proteome</keyword>
<feature type="transmembrane region" description="Helical" evidence="1">
    <location>
        <begin position="25"/>
        <end position="46"/>
    </location>
</feature>
<accession>A0A226DDZ4</accession>
<sequence length="803" mass="92265">MEVVCAIYCVIKAILLRYNVGSFKFCIPAAYAITLNILIWIPVAIYDKEFAAVVNSNFRFVNEYQTFIFLGIGYWYSFFMMRVWATFAFIMGLSNFEELHNPVNLSRVYRSVETLHMLFLENCGYLLVPMQSMVGQYALIVNYSLITKWNEMKGAAKASLIFSSLMVQGAWLGFATFGTWFNNNSVKVLKSWEKISYTVTCVQHKAVSSFTSLLRELTHCDMQIIHFGQDYGQLSFSELNLVSTTIFMPGYDKKAENYPAMNILNSRVSPVCRLSFILFPNNNPRTSRRFAKYITIAADNHLFYLRNFDPKYKLVSNTNEIINLIFSTTNEVPQSPYPARLLLFHYLYIIIATPFALCLPRLEYYEKTFSNMTCLSEIYFSPGNNFLKMVDQLWIRREEWYSLYFSKSLNNRTESNLLQLTLDIFSARNLTLIRDYYSYSKKIKMFNAAQPPSDTDVFLIITENEGYQFLTCYTVPYITFYFYFTPFQPELWGMLRITIAVIRAVATAVYHFRTDCRQPFSVWLFVLATLFEEDKFEKKLNTSSFRLNETTEYTDLKRKSDTFLSFFEQVQFLWDLGELNEADVNSSNVDEACYGLLSPFRRGLPEFLTILAMLGETYAQMGANTAVSSFRHLNLLNSKHSYNPKGFSSLVESINYTALRGQVELESSETIQSYPRGLQFEFPWKSRVVKNFVTAMEAGIITREEKSDVRGQNANRTPAMEQSKDVDPTNIASLKGALPTLFVLVGSLMFGTLVIFVVEFRSLIGQLMENVGLLGSYGRSKRLGAKAVVTVAVSVMGINTAKR</sequence>
<organism evidence="2 3">
    <name type="scientific">Folsomia candida</name>
    <name type="common">Springtail</name>
    <dbReference type="NCBI Taxonomy" id="158441"/>
    <lineage>
        <taxon>Eukaryota</taxon>
        <taxon>Metazoa</taxon>
        <taxon>Ecdysozoa</taxon>
        <taxon>Arthropoda</taxon>
        <taxon>Hexapoda</taxon>
        <taxon>Collembola</taxon>
        <taxon>Entomobryomorpha</taxon>
        <taxon>Isotomoidea</taxon>
        <taxon>Isotomidae</taxon>
        <taxon>Proisotominae</taxon>
        <taxon>Folsomia</taxon>
    </lineage>
</organism>
<gene>
    <name evidence="2" type="ORF">Fcan01_22876</name>
</gene>
<keyword evidence="1" id="KW-1133">Transmembrane helix</keyword>
<dbReference type="AlphaFoldDB" id="A0A226DDZ4"/>
<name>A0A226DDZ4_FOLCA</name>
<keyword evidence="1" id="KW-0812">Transmembrane</keyword>
<reference evidence="2 3" key="1">
    <citation type="submission" date="2015-12" db="EMBL/GenBank/DDBJ databases">
        <title>The genome of Folsomia candida.</title>
        <authorList>
            <person name="Faddeeva A."/>
            <person name="Derks M.F."/>
            <person name="Anvar Y."/>
            <person name="Smit S."/>
            <person name="Van Straalen N."/>
            <person name="Roelofs D."/>
        </authorList>
    </citation>
    <scope>NUCLEOTIDE SEQUENCE [LARGE SCALE GENOMIC DNA]</scope>
    <source>
        <strain evidence="2 3">VU population</strain>
        <tissue evidence="2">Whole body</tissue>
    </source>
</reference>
<proteinExistence type="predicted"/>
<evidence type="ECO:0000313" key="3">
    <source>
        <dbReference type="Proteomes" id="UP000198287"/>
    </source>
</evidence>
<feature type="transmembrane region" description="Helical" evidence="1">
    <location>
        <begin position="125"/>
        <end position="146"/>
    </location>
</feature>
<feature type="transmembrane region" description="Helical" evidence="1">
    <location>
        <begin position="741"/>
        <end position="763"/>
    </location>
</feature>
<dbReference type="Proteomes" id="UP000198287">
    <property type="component" value="Unassembled WGS sequence"/>
</dbReference>
<feature type="transmembrane region" description="Helical" evidence="1">
    <location>
        <begin position="67"/>
        <end position="91"/>
    </location>
</feature>
<evidence type="ECO:0000313" key="2">
    <source>
        <dbReference type="EMBL" id="OXA42426.1"/>
    </source>
</evidence>
<feature type="transmembrane region" description="Helical" evidence="1">
    <location>
        <begin position="158"/>
        <end position="181"/>
    </location>
</feature>
<comment type="caution">
    <text evidence="2">The sequence shown here is derived from an EMBL/GenBank/DDBJ whole genome shotgun (WGS) entry which is preliminary data.</text>
</comment>
<dbReference type="EMBL" id="LNIX01000026">
    <property type="protein sequence ID" value="OXA42426.1"/>
    <property type="molecule type" value="Genomic_DNA"/>
</dbReference>
<protein>
    <submittedName>
        <fullName evidence="2">Uncharacterized protein</fullName>
    </submittedName>
</protein>
<keyword evidence="1" id="KW-0472">Membrane</keyword>
<evidence type="ECO:0000256" key="1">
    <source>
        <dbReference type="SAM" id="Phobius"/>
    </source>
</evidence>